<dbReference type="Pfam" id="PF00710">
    <property type="entry name" value="Asparaginase"/>
    <property type="match status" value="1"/>
</dbReference>
<dbReference type="PANTHER" id="PTHR11707:SF28">
    <property type="entry name" value="60 KDA LYSOPHOSPHOLIPASE"/>
    <property type="match status" value="1"/>
</dbReference>
<sequence length="321" mass="32071">MARPRLLVLSLGGTITMTPGAGAGLNPTLGAAELVAAVPGLAEVAEIVAESPARVASPSLEPATLLAVARRIAAEDCDGAVVIQGTDTIEESAFLLDLCVPGEQPVVVTGAMRGAAAPGADGPANLLAAAIVAASPDARGLGTLAVLNDQIHAARFVRKGHSALPSAFASPLSGPLGFVAEGRARILSEVPRRPVLPTPDGEWPPVAILGWGVGEDGRFLHALRGLGYRGAVVDGMGAGHVPAQAAAKLGTLADELPVVLCSRCFAGPVFTGTYGYAGAEMDLLARGLIPAGTLPAAKARLLLALALASGLDPAACFAAYG</sequence>
<dbReference type="PROSITE" id="PS51732">
    <property type="entry name" value="ASN_GLN_ASE_3"/>
    <property type="match status" value="1"/>
</dbReference>
<feature type="domain" description="Asparaginase/glutaminase C-terminal" evidence="4">
    <location>
        <begin position="206"/>
        <end position="315"/>
    </location>
</feature>
<dbReference type="InterPro" id="IPR004550">
    <property type="entry name" value="AsnASE_II"/>
</dbReference>
<dbReference type="PIRSF" id="PIRSF500176">
    <property type="entry name" value="L_ASNase"/>
    <property type="match status" value="1"/>
</dbReference>
<reference evidence="5 6" key="1">
    <citation type="submission" date="2022-10" db="EMBL/GenBank/DDBJ databases">
        <title>Roseococcus glaciei nov., sp. nov., isolated from glacier.</title>
        <authorList>
            <person name="Liu Q."/>
            <person name="Xin Y.-H."/>
        </authorList>
    </citation>
    <scope>NUCLEOTIDE SEQUENCE [LARGE SCALE GENOMIC DNA]</scope>
    <source>
        <strain evidence="5 6">MDT2-1-1</strain>
    </source>
</reference>
<dbReference type="InterPro" id="IPR006034">
    <property type="entry name" value="Asparaginase/glutaminase-like"/>
</dbReference>
<dbReference type="InterPro" id="IPR036152">
    <property type="entry name" value="Asp/glu_Ase-like_sf"/>
</dbReference>
<evidence type="ECO:0000313" key="6">
    <source>
        <dbReference type="Proteomes" id="UP001526430"/>
    </source>
</evidence>
<accession>A0ABT3NRJ6</accession>
<dbReference type="Gene3D" id="3.40.50.40">
    <property type="match status" value="1"/>
</dbReference>
<dbReference type="SFLD" id="SFLDS00057">
    <property type="entry name" value="Glutaminase/Asparaginase"/>
    <property type="match status" value="1"/>
</dbReference>
<evidence type="ECO:0000256" key="1">
    <source>
        <dbReference type="ARBA" id="ARBA00010518"/>
    </source>
</evidence>
<dbReference type="PANTHER" id="PTHR11707">
    <property type="entry name" value="L-ASPARAGINASE"/>
    <property type="match status" value="1"/>
</dbReference>
<dbReference type="PIRSF" id="PIRSF001220">
    <property type="entry name" value="L-ASNase_gatD"/>
    <property type="match status" value="1"/>
</dbReference>
<dbReference type="PRINTS" id="PR00139">
    <property type="entry name" value="ASNGLNASE"/>
</dbReference>
<comment type="caution">
    <text evidence="5">The sequence shown here is derived from an EMBL/GenBank/DDBJ whole genome shotgun (WGS) entry which is preliminary data.</text>
</comment>
<dbReference type="Pfam" id="PF17763">
    <property type="entry name" value="Asparaginase_C"/>
    <property type="match status" value="1"/>
</dbReference>
<evidence type="ECO:0000313" key="5">
    <source>
        <dbReference type="EMBL" id="MCW8084790.1"/>
    </source>
</evidence>
<evidence type="ECO:0000259" key="3">
    <source>
        <dbReference type="Pfam" id="PF00710"/>
    </source>
</evidence>
<dbReference type="RefSeq" id="WP_301588519.1">
    <property type="nucleotide sequence ID" value="NZ_JAPFQI010000001.1"/>
</dbReference>
<name>A0ABT3NRJ6_9PROT</name>
<dbReference type="InterPro" id="IPR037152">
    <property type="entry name" value="L-asparaginase_N_sf"/>
</dbReference>
<gene>
    <name evidence="5" type="ORF">OF850_04055</name>
</gene>
<dbReference type="InterPro" id="IPR040919">
    <property type="entry name" value="Asparaginase_C"/>
</dbReference>
<comment type="similarity">
    <text evidence="1">Belongs to the asparaginase 1 family.</text>
</comment>
<keyword evidence="2" id="KW-0378">Hydrolase</keyword>
<keyword evidence="6" id="KW-1185">Reference proteome</keyword>
<protein>
    <submittedName>
        <fullName evidence="5">Asparaginase</fullName>
    </submittedName>
</protein>
<organism evidence="5 6">
    <name type="scientific">Sabulicella glaciei</name>
    <dbReference type="NCBI Taxonomy" id="2984948"/>
    <lineage>
        <taxon>Bacteria</taxon>
        <taxon>Pseudomonadati</taxon>
        <taxon>Pseudomonadota</taxon>
        <taxon>Alphaproteobacteria</taxon>
        <taxon>Acetobacterales</taxon>
        <taxon>Acetobacteraceae</taxon>
        <taxon>Sabulicella</taxon>
    </lineage>
</organism>
<proteinExistence type="inferred from homology"/>
<dbReference type="Proteomes" id="UP001526430">
    <property type="component" value="Unassembled WGS sequence"/>
</dbReference>
<dbReference type="Gene3D" id="3.40.50.1170">
    <property type="entry name" value="L-asparaginase, N-terminal domain"/>
    <property type="match status" value="1"/>
</dbReference>
<dbReference type="CDD" id="cd08964">
    <property type="entry name" value="L-asparaginase_II"/>
    <property type="match status" value="1"/>
</dbReference>
<dbReference type="SUPFAM" id="SSF53774">
    <property type="entry name" value="Glutaminase/Asparaginase"/>
    <property type="match status" value="1"/>
</dbReference>
<evidence type="ECO:0000256" key="2">
    <source>
        <dbReference type="ARBA" id="ARBA00022801"/>
    </source>
</evidence>
<feature type="domain" description="L-asparaginase N-terminal" evidence="3">
    <location>
        <begin position="5"/>
        <end position="189"/>
    </location>
</feature>
<dbReference type="EMBL" id="JAPFQI010000001">
    <property type="protein sequence ID" value="MCW8084790.1"/>
    <property type="molecule type" value="Genomic_DNA"/>
</dbReference>
<evidence type="ECO:0000259" key="4">
    <source>
        <dbReference type="Pfam" id="PF17763"/>
    </source>
</evidence>
<dbReference type="InterPro" id="IPR027473">
    <property type="entry name" value="L-asparaginase_C"/>
</dbReference>
<dbReference type="SMART" id="SM00870">
    <property type="entry name" value="Asparaginase"/>
    <property type="match status" value="1"/>
</dbReference>
<dbReference type="InterPro" id="IPR027474">
    <property type="entry name" value="L-asparaginase_N"/>
</dbReference>